<sequence length="146" mass="15908">MKYEKIIDLLREVEKSGVEEFELEKENFRIRIKKSSGSSREPEGEAQPDASVYGSGRKTEDAEVSIQEGTIIRSPLVGVFHSAGSQEGETSVTLGSRVEAGQVLGAIEAMKLMNDVVSGCAGTISEILVKDKELVEYGQPLFVIEE</sequence>
<dbReference type="SUPFAM" id="SSF51230">
    <property type="entry name" value="Single hybrid motif"/>
    <property type="match status" value="1"/>
</dbReference>
<evidence type="ECO:0000259" key="10">
    <source>
        <dbReference type="PROSITE" id="PS50968"/>
    </source>
</evidence>
<keyword evidence="12" id="KW-1185">Reference proteome</keyword>
<evidence type="ECO:0000256" key="5">
    <source>
        <dbReference type="ARBA" id="ARBA00023098"/>
    </source>
</evidence>
<keyword evidence="6 8" id="KW-0275">Fatty acid biosynthesis</keyword>
<dbReference type="InterPro" id="IPR011053">
    <property type="entry name" value="Single_hybrid_motif"/>
</dbReference>
<evidence type="ECO:0000256" key="7">
    <source>
        <dbReference type="ARBA" id="ARBA00023267"/>
    </source>
</evidence>
<organism evidence="11 12">
    <name type="scientific">Claveliimonas bilis</name>
    <dbReference type="NCBI Taxonomy" id="3028070"/>
    <lineage>
        <taxon>Bacteria</taxon>
        <taxon>Bacillati</taxon>
        <taxon>Bacillota</taxon>
        <taxon>Clostridia</taxon>
        <taxon>Lachnospirales</taxon>
        <taxon>Lachnospiraceae</taxon>
        <taxon>Claveliimonas</taxon>
    </lineage>
</organism>
<keyword evidence="4 8" id="KW-0276">Fatty acid metabolism</keyword>
<keyword evidence="5 8" id="KW-0443">Lipid metabolism</keyword>
<evidence type="ECO:0000313" key="12">
    <source>
        <dbReference type="Proteomes" id="UP001305815"/>
    </source>
</evidence>
<gene>
    <name evidence="11" type="ORF">Lac1_27740</name>
</gene>
<evidence type="ECO:0000256" key="4">
    <source>
        <dbReference type="ARBA" id="ARBA00022832"/>
    </source>
</evidence>
<evidence type="ECO:0000256" key="9">
    <source>
        <dbReference type="SAM" id="MobiDB-lite"/>
    </source>
</evidence>
<comment type="function">
    <text evidence="8">This protein is a component of the acetyl coenzyme A carboxylase complex; first, biotin carboxylase catalyzes the carboxylation of the carrier protein and then the transcarboxylase transfers the carboxyl group to form malonyl-CoA.</text>
</comment>
<keyword evidence="3 8" id="KW-0444">Lipid biosynthesis</keyword>
<dbReference type="InterPro" id="IPR001249">
    <property type="entry name" value="AcCoA_biotinCC"/>
</dbReference>
<dbReference type="PANTHER" id="PTHR45266">
    <property type="entry name" value="OXALOACETATE DECARBOXYLASE ALPHA CHAIN"/>
    <property type="match status" value="1"/>
</dbReference>
<protein>
    <recommendedName>
        <fullName evidence="2 8">Biotin carboxyl carrier protein of acetyl-CoA carboxylase</fullName>
    </recommendedName>
</protein>
<evidence type="ECO:0000256" key="8">
    <source>
        <dbReference type="RuleBase" id="RU364072"/>
    </source>
</evidence>
<dbReference type="EMBL" id="AP027742">
    <property type="protein sequence ID" value="BDZ78591.1"/>
    <property type="molecule type" value="Genomic_DNA"/>
</dbReference>
<evidence type="ECO:0000256" key="2">
    <source>
        <dbReference type="ARBA" id="ARBA00017562"/>
    </source>
</evidence>
<dbReference type="Proteomes" id="UP001305815">
    <property type="component" value="Chromosome"/>
</dbReference>
<dbReference type="PROSITE" id="PS50968">
    <property type="entry name" value="BIOTINYL_LIPOYL"/>
    <property type="match status" value="1"/>
</dbReference>
<accession>A0ABM8IDY1</accession>
<keyword evidence="7 8" id="KW-0092">Biotin</keyword>
<dbReference type="PRINTS" id="PR01071">
    <property type="entry name" value="ACOABIOTINCC"/>
</dbReference>
<evidence type="ECO:0000256" key="6">
    <source>
        <dbReference type="ARBA" id="ARBA00023160"/>
    </source>
</evidence>
<dbReference type="Pfam" id="PF00364">
    <property type="entry name" value="Biotin_lipoyl"/>
    <property type="match status" value="1"/>
</dbReference>
<dbReference type="InterPro" id="IPR001882">
    <property type="entry name" value="Biotin_BS"/>
</dbReference>
<evidence type="ECO:0000256" key="3">
    <source>
        <dbReference type="ARBA" id="ARBA00022516"/>
    </source>
</evidence>
<dbReference type="CDD" id="cd06850">
    <property type="entry name" value="biotinyl_domain"/>
    <property type="match status" value="1"/>
</dbReference>
<dbReference type="InterPro" id="IPR000089">
    <property type="entry name" value="Biotin_lipoyl"/>
</dbReference>
<evidence type="ECO:0000313" key="11">
    <source>
        <dbReference type="EMBL" id="BDZ78591.1"/>
    </source>
</evidence>
<dbReference type="Gene3D" id="2.40.50.100">
    <property type="match status" value="1"/>
</dbReference>
<dbReference type="PROSITE" id="PS00188">
    <property type="entry name" value="BIOTIN"/>
    <property type="match status" value="1"/>
</dbReference>
<dbReference type="RefSeq" id="WP_316265652.1">
    <property type="nucleotide sequence ID" value="NZ_AP027742.1"/>
</dbReference>
<feature type="domain" description="Lipoyl-binding" evidence="10">
    <location>
        <begin position="61"/>
        <end position="145"/>
    </location>
</feature>
<dbReference type="PANTHER" id="PTHR45266:SF3">
    <property type="entry name" value="OXALOACETATE DECARBOXYLASE ALPHA CHAIN"/>
    <property type="match status" value="1"/>
</dbReference>
<evidence type="ECO:0000256" key="1">
    <source>
        <dbReference type="ARBA" id="ARBA00005194"/>
    </source>
</evidence>
<dbReference type="InterPro" id="IPR050709">
    <property type="entry name" value="Biotin_Carboxyl_Carrier/Decarb"/>
</dbReference>
<name>A0ABM8IDY1_9FIRM</name>
<feature type="region of interest" description="Disordered" evidence="9">
    <location>
        <begin position="32"/>
        <end position="64"/>
    </location>
</feature>
<reference evidence="12" key="1">
    <citation type="journal article" date="2023" name="Int. J. Syst. Evol. Microbiol.">
        <title>Claveliimonas bilis gen. nov., sp. nov., deoxycholic acid-producing bacteria isolated from human faeces, and reclassification of Sellimonas monacensis Zenner et al. 2021 as Claveliimonas monacensis comb. nov.</title>
        <authorList>
            <person name="Hisatomi A."/>
            <person name="Kastawa N.W.E.P.G."/>
            <person name="Song I."/>
            <person name="Ohkuma M."/>
            <person name="Fukiya S."/>
            <person name="Sakamoto M."/>
        </authorList>
    </citation>
    <scope>NUCLEOTIDE SEQUENCE [LARGE SCALE GENOMIC DNA]</scope>
    <source>
        <strain evidence="12">12BBH14</strain>
    </source>
</reference>
<comment type="pathway">
    <text evidence="1 8">Lipid metabolism; fatty acid biosynthesis.</text>
</comment>
<proteinExistence type="predicted"/>